<keyword evidence="1" id="KW-0479">Metal-binding</keyword>
<evidence type="ECO:0000313" key="3">
    <source>
        <dbReference type="EMBL" id="OQE13589.1"/>
    </source>
</evidence>
<sequence length="218" mass="24085">MSDSSVTGQGATDRLLGQYVIGNDNEQPLHPSSPTTNFKLNHIMVRIQDPARSLHFYVDLLGMRTVFTMDTGPFTIYYLGYPQIDEHKIDMTKFGQDTLANLTGTLGLLELYHIHGSENKPPGLYSTGNQPPALGFGHLGFTVPDVLKTVQYLTSHGVEVVKDLGVATRVSIPLSVSEAERGLGLDDLHPSFQKVFEQIAFVRDPDGYLIELVPQKMK</sequence>
<dbReference type="InterPro" id="IPR018146">
    <property type="entry name" value="Glyoxalase_1_CS"/>
</dbReference>
<dbReference type="STRING" id="303698.A0A1V6SIN4"/>
<proteinExistence type="predicted"/>
<dbReference type="InterPro" id="IPR029068">
    <property type="entry name" value="Glyas_Bleomycin-R_OHBP_Dase"/>
</dbReference>
<dbReference type="InterPro" id="IPR037523">
    <property type="entry name" value="VOC_core"/>
</dbReference>
<dbReference type="PROSITE" id="PS00934">
    <property type="entry name" value="GLYOXALASE_I_1"/>
    <property type="match status" value="1"/>
</dbReference>
<name>A0A1V6SIN4_9EURO</name>
<dbReference type="OrthoDB" id="16820at2759"/>
<evidence type="ECO:0000313" key="4">
    <source>
        <dbReference type="Proteomes" id="UP000191285"/>
    </source>
</evidence>
<dbReference type="EMBL" id="MLKD01000052">
    <property type="protein sequence ID" value="OQE13589.1"/>
    <property type="molecule type" value="Genomic_DNA"/>
</dbReference>
<dbReference type="PANTHER" id="PTHR10374">
    <property type="entry name" value="LACTOYLGLUTATHIONE LYASE GLYOXALASE I"/>
    <property type="match status" value="1"/>
</dbReference>
<dbReference type="GO" id="GO:0046872">
    <property type="term" value="F:metal ion binding"/>
    <property type="evidence" value="ECO:0007669"/>
    <property type="project" value="UniProtKB-KW"/>
</dbReference>
<reference evidence="4" key="1">
    <citation type="journal article" date="2017" name="Nat. Microbiol.">
        <title>Global analysis of biosynthetic gene clusters reveals vast potential of secondary metabolite production in Penicillium species.</title>
        <authorList>
            <person name="Nielsen J.C."/>
            <person name="Grijseels S."/>
            <person name="Prigent S."/>
            <person name="Ji B."/>
            <person name="Dainat J."/>
            <person name="Nielsen K.F."/>
            <person name="Frisvad J.C."/>
            <person name="Workman M."/>
            <person name="Nielsen J."/>
        </authorList>
    </citation>
    <scope>NUCLEOTIDE SEQUENCE [LARGE SCALE GENOMIC DNA]</scope>
    <source>
        <strain evidence="4">IBT 24891</strain>
    </source>
</reference>
<gene>
    <name evidence="3" type="ORF">PENSTE_c052G00870</name>
</gene>
<evidence type="ECO:0000256" key="1">
    <source>
        <dbReference type="ARBA" id="ARBA00022723"/>
    </source>
</evidence>
<dbReference type="AlphaFoldDB" id="A0A1V6SIN4"/>
<protein>
    <recommendedName>
        <fullName evidence="2">VOC domain-containing protein</fullName>
    </recommendedName>
</protein>
<organism evidence="3 4">
    <name type="scientific">Penicillium steckii</name>
    <dbReference type="NCBI Taxonomy" id="303698"/>
    <lineage>
        <taxon>Eukaryota</taxon>
        <taxon>Fungi</taxon>
        <taxon>Dikarya</taxon>
        <taxon>Ascomycota</taxon>
        <taxon>Pezizomycotina</taxon>
        <taxon>Eurotiomycetes</taxon>
        <taxon>Eurotiomycetidae</taxon>
        <taxon>Eurotiales</taxon>
        <taxon>Aspergillaceae</taxon>
        <taxon>Penicillium</taxon>
    </lineage>
</organism>
<dbReference type="Gene3D" id="3.10.180.10">
    <property type="entry name" value="2,3-Dihydroxybiphenyl 1,2-Dioxygenase, domain 1"/>
    <property type="match status" value="1"/>
</dbReference>
<dbReference type="Pfam" id="PF00903">
    <property type="entry name" value="Glyoxalase"/>
    <property type="match status" value="1"/>
</dbReference>
<comment type="caution">
    <text evidence="3">The sequence shown here is derived from an EMBL/GenBank/DDBJ whole genome shotgun (WGS) entry which is preliminary data.</text>
</comment>
<dbReference type="Proteomes" id="UP000191285">
    <property type="component" value="Unassembled WGS sequence"/>
</dbReference>
<dbReference type="PROSITE" id="PS51819">
    <property type="entry name" value="VOC"/>
    <property type="match status" value="1"/>
</dbReference>
<dbReference type="GO" id="GO:0004462">
    <property type="term" value="F:lactoylglutathione lyase activity"/>
    <property type="evidence" value="ECO:0007669"/>
    <property type="project" value="InterPro"/>
</dbReference>
<feature type="domain" description="VOC" evidence="2">
    <location>
        <begin position="39"/>
        <end position="215"/>
    </location>
</feature>
<accession>A0A1V6SIN4</accession>
<dbReference type="SUPFAM" id="SSF54593">
    <property type="entry name" value="Glyoxalase/Bleomycin resistance protein/Dihydroxybiphenyl dioxygenase"/>
    <property type="match status" value="1"/>
</dbReference>
<dbReference type="InterPro" id="IPR004360">
    <property type="entry name" value="Glyas_Fos-R_dOase_dom"/>
</dbReference>
<keyword evidence="4" id="KW-1185">Reference proteome</keyword>
<dbReference type="PANTHER" id="PTHR10374:SF19">
    <property type="entry name" value="LYASE (GLO1), PUTATIVE (AFU_ORTHOLOGUE AFUA_2G13550)-RELATED"/>
    <property type="match status" value="1"/>
</dbReference>
<evidence type="ECO:0000259" key="2">
    <source>
        <dbReference type="PROSITE" id="PS51819"/>
    </source>
</evidence>